<evidence type="ECO:0000313" key="2">
    <source>
        <dbReference type="Proteomes" id="UP000632377"/>
    </source>
</evidence>
<protein>
    <recommendedName>
        <fullName evidence="3">Transposase</fullName>
    </recommendedName>
</protein>
<comment type="caution">
    <text evidence="1">The sequence shown here is derived from an EMBL/GenBank/DDBJ whole genome shotgun (WGS) entry which is preliminary data.</text>
</comment>
<reference evidence="1 2" key="1">
    <citation type="submission" date="2021-01" db="EMBL/GenBank/DDBJ databases">
        <title>Genome public.</title>
        <authorList>
            <person name="Liu C."/>
            <person name="Sun Q."/>
        </authorList>
    </citation>
    <scope>NUCLEOTIDE SEQUENCE [LARGE SCALE GENOMIC DNA]</scope>
    <source>
        <strain evidence="1 2">YIM B02515</strain>
    </source>
</reference>
<name>A0ABS1TAP0_9CLOT</name>
<dbReference type="EMBL" id="JAESWC010000004">
    <property type="protein sequence ID" value="MBL4936385.1"/>
    <property type="molecule type" value="Genomic_DNA"/>
</dbReference>
<gene>
    <name evidence="1" type="ORF">JK636_11490</name>
</gene>
<accession>A0ABS1TAP0</accession>
<dbReference type="RefSeq" id="WP_202749133.1">
    <property type="nucleotide sequence ID" value="NZ_JAESWC010000004.1"/>
</dbReference>
<proteinExistence type="predicted"/>
<organism evidence="1 2">
    <name type="scientific">Clostridium rhizosphaerae</name>
    <dbReference type="NCBI Taxonomy" id="2803861"/>
    <lineage>
        <taxon>Bacteria</taxon>
        <taxon>Bacillati</taxon>
        <taxon>Bacillota</taxon>
        <taxon>Clostridia</taxon>
        <taxon>Eubacteriales</taxon>
        <taxon>Clostridiaceae</taxon>
        <taxon>Clostridium</taxon>
    </lineage>
</organism>
<keyword evidence="2" id="KW-1185">Reference proteome</keyword>
<sequence>MKDNVIKVDFTAKQKRKSKFKRLFSSILKKVTDLFYSSKKEHKNHGKNKSIL</sequence>
<evidence type="ECO:0008006" key="3">
    <source>
        <dbReference type="Google" id="ProtNLM"/>
    </source>
</evidence>
<dbReference type="Proteomes" id="UP000632377">
    <property type="component" value="Unassembled WGS sequence"/>
</dbReference>
<evidence type="ECO:0000313" key="1">
    <source>
        <dbReference type="EMBL" id="MBL4936385.1"/>
    </source>
</evidence>